<organism evidence="2 3">
    <name type="scientific">Fibrella forsythiae</name>
    <dbReference type="NCBI Taxonomy" id="2817061"/>
    <lineage>
        <taxon>Bacteria</taxon>
        <taxon>Pseudomonadati</taxon>
        <taxon>Bacteroidota</taxon>
        <taxon>Cytophagia</taxon>
        <taxon>Cytophagales</taxon>
        <taxon>Spirosomataceae</taxon>
        <taxon>Fibrella</taxon>
    </lineage>
</organism>
<feature type="region of interest" description="Disordered" evidence="1">
    <location>
        <begin position="1"/>
        <end position="29"/>
    </location>
</feature>
<evidence type="ECO:0000256" key="1">
    <source>
        <dbReference type="SAM" id="MobiDB-lite"/>
    </source>
</evidence>
<accession>A0ABS3JP37</accession>
<protein>
    <submittedName>
        <fullName evidence="2">Uncharacterized protein</fullName>
    </submittedName>
</protein>
<dbReference type="EMBL" id="JAFMYW010000008">
    <property type="protein sequence ID" value="MBO0951753.1"/>
    <property type="molecule type" value="Genomic_DNA"/>
</dbReference>
<keyword evidence="3" id="KW-1185">Reference proteome</keyword>
<dbReference type="RefSeq" id="WP_207331696.1">
    <property type="nucleotide sequence ID" value="NZ_JAFMYW010000008.1"/>
</dbReference>
<gene>
    <name evidence="2" type="ORF">J2I46_24435</name>
</gene>
<reference evidence="2 3" key="1">
    <citation type="submission" date="2021-03" db="EMBL/GenBank/DDBJ databases">
        <title>Fibrella sp. HMF5405 genome sequencing and assembly.</title>
        <authorList>
            <person name="Kang H."/>
            <person name="Kim H."/>
            <person name="Bae S."/>
            <person name="Joh K."/>
        </authorList>
    </citation>
    <scope>NUCLEOTIDE SEQUENCE [LARGE SCALE GENOMIC DNA]</scope>
    <source>
        <strain evidence="2 3">HMF5405</strain>
    </source>
</reference>
<proteinExistence type="predicted"/>
<dbReference type="Proteomes" id="UP000664628">
    <property type="component" value="Unassembled WGS sequence"/>
</dbReference>
<sequence length="48" mass="5185">MKPCSGDTSLDQGFFQRSPRRNAGLPKGSLLFGEGAIVTYPDPLPKPH</sequence>
<comment type="caution">
    <text evidence="2">The sequence shown here is derived from an EMBL/GenBank/DDBJ whole genome shotgun (WGS) entry which is preliminary data.</text>
</comment>
<name>A0ABS3JP37_9BACT</name>
<evidence type="ECO:0000313" key="3">
    <source>
        <dbReference type="Proteomes" id="UP000664628"/>
    </source>
</evidence>
<feature type="compositionally biased region" description="Polar residues" evidence="1">
    <location>
        <begin position="1"/>
        <end position="11"/>
    </location>
</feature>
<evidence type="ECO:0000313" key="2">
    <source>
        <dbReference type="EMBL" id="MBO0951753.1"/>
    </source>
</evidence>